<evidence type="ECO:0000256" key="1">
    <source>
        <dbReference type="SAM" id="MobiDB-lite"/>
    </source>
</evidence>
<evidence type="ECO:0000313" key="3">
    <source>
        <dbReference type="EMBL" id="MCQ8895506.1"/>
    </source>
</evidence>
<reference evidence="3 4" key="1">
    <citation type="submission" date="2022-07" db="EMBL/GenBank/DDBJ databases">
        <authorList>
            <person name="Xamxidin M."/>
            <person name="Wu M."/>
        </authorList>
    </citation>
    <scope>NUCLEOTIDE SEQUENCE [LARGE SCALE GENOMIC DNA]</scope>
    <source>
        <strain evidence="3 4">NBRC 111650</strain>
    </source>
</reference>
<comment type="caution">
    <text evidence="3">The sequence shown here is derived from an EMBL/GenBank/DDBJ whole genome shotgun (WGS) entry which is preliminary data.</text>
</comment>
<organism evidence="3 4">
    <name type="scientific">Limnobacter humi</name>
    <dbReference type="NCBI Taxonomy" id="1778671"/>
    <lineage>
        <taxon>Bacteria</taxon>
        <taxon>Pseudomonadati</taxon>
        <taxon>Pseudomonadota</taxon>
        <taxon>Betaproteobacteria</taxon>
        <taxon>Burkholderiales</taxon>
        <taxon>Burkholderiaceae</taxon>
        <taxon>Limnobacter</taxon>
    </lineage>
</organism>
<evidence type="ECO:0000313" key="4">
    <source>
        <dbReference type="Proteomes" id="UP001204142"/>
    </source>
</evidence>
<protein>
    <submittedName>
        <fullName evidence="3">Uncharacterized protein</fullName>
    </submittedName>
</protein>
<feature type="compositionally biased region" description="Polar residues" evidence="1">
    <location>
        <begin position="91"/>
        <end position="103"/>
    </location>
</feature>
<gene>
    <name evidence="3" type="ORF">NQT62_03505</name>
</gene>
<sequence length="103" mass="11306">MSFTLFKRRLGVVLAVWAVLSALTAAHAATAEQTRTTAQEAMPYTSAFEQYTPWVEPNIAPWPAVNDTVRTVGGWRSYAREAAEGHDEASHTQGMGTQQEVKP</sequence>
<feature type="region of interest" description="Disordered" evidence="1">
    <location>
        <begin position="81"/>
        <end position="103"/>
    </location>
</feature>
<dbReference type="EMBL" id="JANIGO010000001">
    <property type="protein sequence ID" value="MCQ8895506.1"/>
    <property type="molecule type" value="Genomic_DNA"/>
</dbReference>
<proteinExistence type="predicted"/>
<dbReference type="RefSeq" id="WP_256763182.1">
    <property type="nucleotide sequence ID" value="NZ_JANIGO010000001.1"/>
</dbReference>
<feature type="compositionally biased region" description="Basic and acidic residues" evidence="1">
    <location>
        <begin position="81"/>
        <end position="90"/>
    </location>
</feature>
<keyword evidence="4" id="KW-1185">Reference proteome</keyword>
<feature type="chain" id="PRO_5046270497" evidence="2">
    <location>
        <begin position="29"/>
        <end position="103"/>
    </location>
</feature>
<feature type="signal peptide" evidence="2">
    <location>
        <begin position="1"/>
        <end position="28"/>
    </location>
</feature>
<accession>A0ABT1WEN7</accession>
<dbReference type="Proteomes" id="UP001204142">
    <property type="component" value="Unassembled WGS sequence"/>
</dbReference>
<evidence type="ECO:0000256" key="2">
    <source>
        <dbReference type="SAM" id="SignalP"/>
    </source>
</evidence>
<keyword evidence="2" id="KW-0732">Signal</keyword>
<name>A0ABT1WEN7_9BURK</name>